<dbReference type="PANTHER" id="PTHR30349:SF64">
    <property type="entry name" value="PROPHAGE INTEGRASE INTD-RELATED"/>
    <property type="match status" value="1"/>
</dbReference>
<accession>A0A844F8T3</accession>
<dbReference type="InterPro" id="IPR044068">
    <property type="entry name" value="CB"/>
</dbReference>
<dbReference type="InterPro" id="IPR050090">
    <property type="entry name" value="Tyrosine_recombinase_XerCD"/>
</dbReference>
<dbReference type="Proteomes" id="UP000462363">
    <property type="component" value="Unassembled WGS sequence"/>
</dbReference>
<organism evidence="9 10">
    <name type="scientific">Clostridium scindens (strain JCM 10418 / VPI 12708)</name>
    <dbReference type="NCBI Taxonomy" id="29347"/>
    <lineage>
        <taxon>Bacteria</taxon>
        <taxon>Bacillati</taxon>
        <taxon>Bacillota</taxon>
        <taxon>Clostridia</taxon>
        <taxon>Lachnospirales</taxon>
        <taxon>Lachnospiraceae</taxon>
    </lineage>
</organism>
<evidence type="ECO:0000256" key="4">
    <source>
        <dbReference type="ARBA" id="ARBA00023125"/>
    </source>
</evidence>
<proteinExistence type="inferred from homology"/>
<dbReference type="GO" id="GO:0006310">
    <property type="term" value="P:DNA recombination"/>
    <property type="evidence" value="ECO:0007669"/>
    <property type="project" value="UniProtKB-KW"/>
</dbReference>
<dbReference type="Pfam" id="PF13495">
    <property type="entry name" value="Phage_int_SAM_4"/>
    <property type="match status" value="1"/>
</dbReference>
<dbReference type="GO" id="GO:0015074">
    <property type="term" value="P:DNA integration"/>
    <property type="evidence" value="ECO:0007669"/>
    <property type="project" value="UniProtKB-KW"/>
</dbReference>
<evidence type="ECO:0000256" key="1">
    <source>
        <dbReference type="ARBA" id="ARBA00003283"/>
    </source>
</evidence>
<dbReference type="SUPFAM" id="SSF56349">
    <property type="entry name" value="DNA breaking-rejoining enzymes"/>
    <property type="match status" value="1"/>
</dbReference>
<sequence>MNEKYLLKLLQDMQLKNFTQNMCTDYFRFVKKFLDFTNKDAMSITYADIRKFIFHLKDHENKKASTINVYTAAIRFFEYTLGYVWDSKKIPKMKRDRKLPVILTREQVNMLINSMDNYKHKAITSTMYSSGLRVSEVCHLRYEDIRRNQKMIHVPLSKNRQDRYTILSDRNLDILTEYWYRFNRPMRWLFPSTVRDEPLTTATVEGFIKHHAQELGLPEGVTPHTMRHCFACHALEDGVSHTFIQQLLGHRSPKSTDVYLQMTSKALMGIQSPFDTYKEKVQEDNTDDK</sequence>
<dbReference type="AlphaFoldDB" id="A0A844F8T3"/>
<keyword evidence="4 6" id="KW-0238">DNA-binding</keyword>
<dbReference type="Pfam" id="PF00589">
    <property type="entry name" value="Phage_integrase"/>
    <property type="match status" value="1"/>
</dbReference>
<evidence type="ECO:0000259" key="8">
    <source>
        <dbReference type="PROSITE" id="PS51900"/>
    </source>
</evidence>
<dbReference type="EMBL" id="VUMB01000076">
    <property type="protein sequence ID" value="MSS42046.1"/>
    <property type="molecule type" value="Genomic_DNA"/>
</dbReference>
<dbReference type="Gene3D" id="1.10.150.130">
    <property type="match status" value="1"/>
</dbReference>
<dbReference type="PROSITE" id="PS51898">
    <property type="entry name" value="TYR_RECOMBINASE"/>
    <property type="match status" value="1"/>
</dbReference>
<evidence type="ECO:0000256" key="5">
    <source>
        <dbReference type="ARBA" id="ARBA00023172"/>
    </source>
</evidence>
<feature type="domain" description="Core-binding (CB)" evidence="8">
    <location>
        <begin position="1"/>
        <end position="82"/>
    </location>
</feature>
<dbReference type="InterPro" id="IPR010998">
    <property type="entry name" value="Integrase_recombinase_N"/>
</dbReference>
<dbReference type="GO" id="GO:0003677">
    <property type="term" value="F:DNA binding"/>
    <property type="evidence" value="ECO:0007669"/>
    <property type="project" value="UniProtKB-UniRule"/>
</dbReference>
<evidence type="ECO:0000259" key="7">
    <source>
        <dbReference type="PROSITE" id="PS51898"/>
    </source>
</evidence>
<evidence type="ECO:0000313" key="10">
    <source>
        <dbReference type="Proteomes" id="UP000462363"/>
    </source>
</evidence>
<dbReference type="Gene3D" id="1.10.443.10">
    <property type="entry name" value="Intergrase catalytic core"/>
    <property type="match status" value="1"/>
</dbReference>
<gene>
    <name evidence="9" type="ORF">FYJ37_17540</name>
</gene>
<dbReference type="PANTHER" id="PTHR30349">
    <property type="entry name" value="PHAGE INTEGRASE-RELATED"/>
    <property type="match status" value="1"/>
</dbReference>
<dbReference type="PROSITE" id="PS51900">
    <property type="entry name" value="CB"/>
    <property type="match status" value="1"/>
</dbReference>
<feature type="domain" description="Tyr recombinase" evidence="7">
    <location>
        <begin position="98"/>
        <end position="272"/>
    </location>
</feature>
<comment type="function">
    <text evidence="1">Site-specific tyrosine recombinase, which acts by catalyzing the cutting and rejoining of the recombining DNA molecules.</text>
</comment>
<dbReference type="RefSeq" id="WP_154322277.1">
    <property type="nucleotide sequence ID" value="NZ_CP045695.1"/>
</dbReference>
<dbReference type="InterPro" id="IPR004107">
    <property type="entry name" value="Integrase_SAM-like_N"/>
</dbReference>
<dbReference type="InterPro" id="IPR002104">
    <property type="entry name" value="Integrase_catalytic"/>
</dbReference>
<dbReference type="InterPro" id="IPR011010">
    <property type="entry name" value="DNA_brk_join_enz"/>
</dbReference>
<evidence type="ECO:0000256" key="2">
    <source>
        <dbReference type="ARBA" id="ARBA00008857"/>
    </source>
</evidence>
<evidence type="ECO:0000256" key="6">
    <source>
        <dbReference type="PROSITE-ProRule" id="PRU01248"/>
    </source>
</evidence>
<protein>
    <submittedName>
        <fullName evidence="9">Tyrosine-type recombinase/integrase</fullName>
    </submittedName>
</protein>
<dbReference type="InterPro" id="IPR013762">
    <property type="entry name" value="Integrase-like_cat_sf"/>
</dbReference>
<comment type="similarity">
    <text evidence="2">Belongs to the 'phage' integrase family.</text>
</comment>
<keyword evidence="3" id="KW-0229">DNA integration</keyword>
<keyword evidence="5" id="KW-0233">DNA recombination</keyword>
<evidence type="ECO:0000313" key="9">
    <source>
        <dbReference type="EMBL" id="MSS42046.1"/>
    </source>
</evidence>
<evidence type="ECO:0000256" key="3">
    <source>
        <dbReference type="ARBA" id="ARBA00022908"/>
    </source>
</evidence>
<name>A0A844F8T3_CLOSV</name>
<comment type="caution">
    <text evidence="9">The sequence shown here is derived from an EMBL/GenBank/DDBJ whole genome shotgun (WGS) entry which is preliminary data.</text>
</comment>
<reference evidence="9 10" key="1">
    <citation type="submission" date="2019-08" db="EMBL/GenBank/DDBJ databases">
        <title>In-depth cultivation of the pig gut microbiome towards novel bacterial diversity and tailored functional studies.</title>
        <authorList>
            <person name="Wylensek D."/>
            <person name="Hitch T.C.A."/>
            <person name="Clavel T."/>
        </authorList>
    </citation>
    <scope>NUCLEOTIDE SEQUENCE [LARGE SCALE GENOMIC DNA]</scope>
    <source>
        <strain evidence="9 10">BL-389-WT-3D</strain>
    </source>
</reference>